<evidence type="ECO:0000313" key="4">
    <source>
        <dbReference type="Proteomes" id="UP000294847"/>
    </source>
</evidence>
<feature type="compositionally biased region" description="Low complexity" evidence="1">
    <location>
        <begin position="16"/>
        <end position="29"/>
    </location>
</feature>
<protein>
    <submittedName>
        <fullName evidence="3">Uncharacterized protein</fullName>
    </submittedName>
</protein>
<organism evidence="3 4">
    <name type="scientific">Pyricularia oryzae</name>
    <name type="common">Rice blast fungus</name>
    <name type="synonym">Magnaporthe oryzae</name>
    <dbReference type="NCBI Taxonomy" id="318829"/>
    <lineage>
        <taxon>Eukaryota</taxon>
        <taxon>Fungi</taxon>
        <taxon>Dikarya</taxon>
        <taxon>Ascomycota</taxon>
        <taxon>Pezizomycotina</taxon>
        <taxon>Sordariomycetes</taxon>
        <taxon>Sordariomycetidae</taxon>
        <taxon>Magnaporthales</taxon>
        <taxon>Pyriculariaceae</taxon>
        <taxon>Pyricularia</taxon>
    </lineage>
</organism>
<feature type="transmembrane region" description="Helical" evidence="2">
    <location>
        <begin position="48"/>
        <end position="67"/>
    </location>
</feature>
<dbReference type="EMBL" id="CP034206">
    <property type="protein sequence ID" value="QBZ59516.1"/>
    <property type="molecule type" value="Genomic_DNA"/>
</dbReference>
<evidence type="ECO:0000256" key="2">
    <source>
        <dbReference type="SAM" id="Phobius"/>
    </source>
</evidence>
<dbReference type="Proteomes" id="UP000294847">
    <property type="component" value="Chromosome 3"/>
</dbReference>
<keyword evidence="2" id="KW-0472">Membrane</keyword>
<keyword evidence="2" id="KW-1133">Transmembrane helix</keyword>
<feature type="transmembrane region" description="Helical" evidence="2">
    <location>
        <begin position="124"/>
        <end position="146"/>
    </location>
</feature>
<reference evidence="3 4" key="1">
    <citation type="journal article" date="2019" name="Mol. Biol. Evol.">
        <title>Blast fungal genomes show frequent chromosomal changes, gene gains and losses, and effector gene turnover.</title>
        <authorList>
            <person name="Gomez Luciano L.B."/>
            <person name="Jason Tsai I."/>
            <person name="Chuma I."/>
            <person name="Tosa Y."/>
            <person name="Chen Y.H."/>
            <person name="Li J.Y."/>
            <person name="Li M.Y."/>
            <person name="Jade Lu M.Y."/>
            <person name="Nakayashiki H."/>
            <person name="Li W.H."/>
        </authorList>
    </citation>
    <scope>NUCLEOTIDE SEQUENCE [LARGE SCALE GENOMIC DNA]</scope>
    <source>
        <strain evidence="3">MZ5-1-6</strain>
    </source>
</reference>
<keyword evidence="2" id="KW-0812">Transmembrane</keyword>
<feature type="transmembrane region" description="Helical" evidence="2">
    <location>
        <begin position="87"/>
        <end position="112"/>
    </location>
</feature>
<gene>
    <name evidence="3" type="ORF">PoMZ_04477</name>
</gene>
<dbReference type="AlphaFoldDB" id="A0A4P7NCY8"/>
<feature type="compositionally biased region" description="Basic residues" evidence="1">
    <location>
        <begin position="1"/>
        <end position="13"/>
    </location>
</feature>
<proteinExistence type="predicted"/>
<sequence length="191" mass="21808">MPHHRHRHRHHHHQTAEPQRQPPARAAEQSEPDPHTVMAYILAITRRYLPIFLAAFALNCIMVLTEYRRPGLLTSVGPLRSTPRHEWAVYTLALLPFWLWSAIVCIMVNGILTNPESPRSMASGVAVCTIKVLYLVYNIVPVYLLLSRYMPAENRSVFRDASVLVCHNFMGSAMLTCTAPWKLAAVSDWIW</sequence>
<name>A0A4P7NCY8_PYROR</name>
<dbReference type="VEuPathDB" id="FungiDB:M_BR32_EuGene_00050221"/>
<feature type="region of interest" description="Disordered" evidence="1">
    <location>
        <begin position="1"/>
        <end position="32"/>
    </location>
</feature>
<evidence type="ECO:0000313" key="3">
    <source>
        <dbReference type="EMBL" id="QBZ59516.1"/>
    </source>
</evidence>
<evidence type="ECO:0000256" key="1">
    <source>
        <dbReference type="SAM" id="MobiDB-lite"/>
    </source>
</evidence>
<accession>A0A4P7NCY8</accession>